<dbReference type="PANTHER" id="PTHR23117">
    <property type="entry name" value="GUANYLATE KINASE-RELATED"/>
    <property type="match status" value="1"/>
</dbReference>
<evidence type="ECO:0000256" key="6">
    <source>
        <dbReference type="ARBA" id="ARBA00022490"/>
    </source>
</evidence>
<dbReference type="Gene3D" id="3.30.63.10">
    <property type="entry name" value="Guanylate Kinase phosphate binding domain"/>
    <property type="match status" value="1"/>
</dbReference>
<dbReference type="PATRIC" id="fig|1702214.3.peg.566"/>
<dbReference type="InterPro" id="IPR027417">
    <property type="entry name" value="P-loop_NTPase"/>
</dbReference>
<evidence type="ECO:0000256" key="12">
    <source>
        <dbReference type="ARBA" id="ARBA00048594"/>
    </source>
</evidence>
<gene>
    <name evidence="13" type="primary">gmk</name>
    <name evidence="15" type="ORF">AL399_06340</name>
</gene>
<dbReference type="InterPro" id="IPR008144">
    <property type="entry name" value="Guanylate_kin-like_dom"/>
</dbReference>
<evidence type="ECO:0000256" key="2">
    <source>
        <dbReference type="ARBA" id="ARBA00004496"/>
    </source>
</evidence>
<feature type="binding site" evidence="13">
    <location>
        <begin position="12"/>
        <end position="19"/>
    </location>
    <ligand>
        <name>ATP</name>
        <dbReference type="ChEBI" id="CHEBI:30616"/>
    </ligand>
</feature>
<evidence type="ECO:0000259" key="14">
    <source>
        <dbReference type="PROSITE" id="PS50052"/>
    </source>
</evidence>
<dbReference type="SUPFAM" id="SSF52540">
    <property type="entry name" value="P-loop containing nucleoside triphosphate hydrolases"/>
    <property type="match status" value="1"/>
</dbReference>
<evidence type="ECO:0000256" key="13">
    <source>
        <dbReference type="HAMAP-Rule" id="MF_00328"/>
    </source>
</evidence>
<keyword evidence="7 13" id="KW-0808">Transferase</keyword>
<protein>
    <recommendedName>
        <fullName evidence="5 13">Guanylate kinase</fullName>
        <ecNumber evidence="4 13">2.7.4.8</ecNumber>
    </recommendedName>
    <alternativeName>
        <fullName evidence="11 13">GMP kinase</fullName>
    </alternativeName>
</protein>
<keyword evidence="9 13" id="KW-0418">Kinase</keyword>
<comment type="catalytic activity">
    <reaction evidence="12 13">
        <text>GMP + ATP = GDP + ADP</text>
        <dbReference type="Rhea" id="RHEA:20780"/>
        <dbReference type="ChEBI" id="CHEBI:30616"/>
        <dbReference type="ChEBI" id="CHEBI:58115"/>
        <dbReference type="ChEBI" id="CHEBI:58189"/>
        <dbReference type="ChEBI" id="CHEBI:456216"/>
        <dbReference type="EC" id="2.7.4.8"/>
    </reaction>
</comment>
<comment type="caution">
    <text evidence="15">The sequence shown here is derived from an EMBL/GenBank/DDBJ whole genome shotgun (WGS) entry which is preliminary data.</text>
</comment>
<evidence type="ECO:0000256" key="9">
    <source>
        <dbReference type="ARBA" id="ARBA00022777"/>
    </source>
</evidence>
<keyword evidence="6 13" id="KW-0963">Cytoplasm</keyword>
<feature type="domain" description="Guanylate kinase-like" evidence="14">
    <location>
        <begin position="5"/>
        <end position="185"/>
    </location>
</feature>
<dbReference type="PROSITE" id="PS50052">
    <property type="entry name" value="GUANYLATE_KINASE_2"/>
    <property type="match status" value="1"/>
</dbReference>
<dbReference type="FunFam" id="3.30.63.10:FF:000005">
    <property type="entry name" value="Guanylate kinase"/>
    <property type="match status" value="1"/>
</dbReference>
<dbReference type="GO" id="GO:0004385">
    <property type="term" value="F:GMP kinase activity"/>
    <property type="evidence" value="ECO:0007669"/>
    <property type="project" value="UniProtKB-UniRule"/>
</dbReference>
<evidence type="ECO:0000313" key="16">
    <source>
        <dbReference type="Proteomes" id="UP000054172"/>
    </source>
</evidence>
<comment type="similarity">
    <text evidence="3 13">Belongs to the guanylate kinase family.</text>
</comment>
<comment type="function">
    <text evidence="1 13">Essential for recycling GMP and indirectly, cGMP.</text>
</comment>
<name>A0A0Q4B7R6_9BACT</name>
<dbReference type="Pfam" id="PF00625">
    <property type="entry name" value="Guanylate_kin"/>
    <property type="match status" value="1"/>
</dbReference>
<dbReference type="EC" id="2.7.4.8" evidence="4 13"/>
<dbReference type="CDD" id="cd00071">
    <property type="entry name" value="GMPK"/>
    <property type="match status" value="1"/>
</dbReference>
<reference evidence="15" key="1">
    <citation type="submission" date="2015-08" db="EMBL/GenBank/DDBJ databases">
        <title>Candidatus Bacteriodes Periocalifornicus.</title>
        <authorList>
            <person name="McLean J.S."/>
            <person name="Kelley S."/>
        </authorList>
    </citation>
    <scope>NUCLEOTIDE SEQUENCE [LARGE SCALE GENOMIC DNA]</scope>
    <source>
        <strain evidence="15">12B</strain>
    </source>
</reference>
<dbReference type="Proteomes" id="UP000054172">
    <property type="component" value="Unassembled WGS sequence"/>
</dbReference>
<accession>A0A0Q4B7R6</accession>
<dbReference type="AlphaFoldDB" id="A0A0Q4B7R6"/>
<keyword evidence="8 13" id="KW-0547">Nucleotide-binding</keyword>
<organism evidence="15 16">
    <name type="scientific">Candidatus [Bacteroides] periocalifornicus</name>
    <dbReference type="NCBI Taxonomy" id="1702214"/>
    <lineage>
        <taxon>Bacteria</taxon>
        <taxon>Pseudomonadati</taxon>
        <taxon>Bacteroidota</taxon>
    </lineage>
</organism>
<dbReference type="NCBIfam" id="TIGR03263">
    <property type="entry name" value="guanyl_kin"/>
    <property type="match status" value="1"/>
</dbReference>
<dbReference type="GO" id="GO:0005524">
    <property type="term" value="F:ATP binding"/>
    <property type="evidence" value="ECO:0007669"/>
    <property type="project" value="UniProtKB-UniRule"/>
</dbReference>
<comment type="subcellular location">
    <subcellularLocation>
        <location evidence="2 13">Cytoplasm</location>
    </subcellularLocation>
</comment>
<evidence type="ECO:0000256" key="3">
    <source>
        <dbReference type="ARBA" id="ARBA00005790"/>
    </source>
</evidence>
<evidence type="ECO:0000313" key="15">
    <source>
        <dbReference type="EMBL" id="KQM08602.1"/>
    </source>
</evidence>
<keyword evidence="10 13" id="KW-0067">ATP-binding</keyword>
<evidence type="ECO:0000256" key="8">
    <source>
        <dbReference type="ARBA" id="ARBA00022741"/>
    </source>
</evidence>
<dbReference type="EMBL" id="LIIK01000029">
    <property type="protein sequence ID" value="KQM08602.1"/>
    <property type="molecule type" value="Genomic_DNA"/>
</dbReference>
<evidence type="ECO:0000256" key="4">
    <source>
        <dbReference type="ARBA" id="ARBA00012961"/>
    </source>
</evidence>
<evidence type="ECO:0000256" key="1">
    <source>
        <dbReference type="ARBA" id="ARBA00003531"/>
    </source>
</evidence>
<dbReference type="InterPro" id="IPR017665">
    <property type="entry name" value="Guanylate_kinase"/>
</dbReference>
<evidence type="ECO:0000256" key="7">
    <source>
        <dbReference type="ARBA" id="ARBA00022679"/>
    </source>
</evidence>
<evidence type="ECO:0000256" key="10">
    <source>
        <dbReference type="ARBA" id="ARBA00022840"/>
    </source>
</evidence>
<dbReference type="SMART" id="SM00072">
    <property type="entry name" value="GuKc"/>
    <property type="match status" value="1"/>
</dbReference>
<keyword evidence="16" id="KW-1185">Reference proteome</keyword>
<dbReference type="GO" id="GO:0005829">
    <property type="term" value="C:cytosol"/>
    <property type="evidence" value="ECO:0007669"/>
    <property type="project" value="TreeGrafter"/>
</dbReference>
<sequence length="190" mass="21354">MQSSGKSVIFSAPSGAGKTSIIKPLMSYYPQLELSVSATCRQPRPGETDGVEYHFITLREFNQRRERGDFIEWEEVFPGIQYGTLRQEVERIWGKGKVVLFDIDVKGAMNLKQALGSSAITIFIEPPSIDALRQRLEARGTESPEAIAKRLARAESEMAYAPRYDRRVVNDDLERAVQETVAIVGEFLGR</sequence>
<evidence type="ECO:0000256" key="5">
    <source>
        <dbReference type="ARBA" id="ARBA00016296"/>
    </source>
</evidence>
<proteinExistence type="inferred from homology"/>
<dbReference type="InterPro" id="IPR008145">
    <property type="entry name" value="GK/Ca_channel_bsu"/>
</dbReference>
<evidence type="ECO:0000256" key="11">
    <source>
        <dbReference type="ARBA" id="ARBA00030128"/>
    </source>
</evidence>
<dbReference type="PANTHER" id="PTHR23117:SF13">
    <property type="entry name" value="GUANYLATE KINASE"/>
    <property type="match status" value="1"/>
</dbReference>
<dbReference type="HAMAP" id="MF_00328">
    <property type="entry name" value="Guanylate_kinase"/>
    <property type="match status" value="1"/>
</dbReference>
<dbReference type="STRING" id="1702214.AL399_06340"/>
<dbReference type="Gene3D" id="3.40.50.300">
    <property type="entry name" value="P-loop containing nucleotide triphosphate hydrolases"/>
    <property type="match status" value="1"/>
</dbReference>